<sequence>MKKYLFLILLFGFASLARAEEPLPITWQDLQGHVAPYVDPFADLTNEQLYNLSVYGRIEQMKEWYPTEITEEMLEESEKAKAKLIEEEIDIDYMFEQREIIIEKRRKAALVTNDLLADKKIRMAGYMLALEFDNGLVTEFLLVPTIGACSHKPVPASNQIIFVKADTAITAGSPFMPVNVTGTLRITPQMKDLYLVDGQKEIQMSYTLEDTQVQPFVATH</sequence>
<comment type="caution">
    <text evidence="2">The sequence shown here is derived from an EMBL/GenBank/DDBJ whole genome shotgun (WGS) entry which is preliminary data.</text>
</comment>
<dbReference type="InterPro" id="IPR021727">
    <property type="entry name" value="DUF3299"/>
</dbReference>
<dbReference type="Proteomes" id="UP001369082">
    <property type="component" value="Unassembled WGS sequence"/>
</dbReference>
<keyword evidence="3" id="KW-1185">Reference proteome</keyword>
<gene>
    <name evidence="2" type="ORF">V6256_13950</name>
</gene>
<protein>
    <submittedName>
        <fullName evidence="2">DUF3299 domain-containing protein</fullName>
    </submittedName>
</protein>
<evidence type="ECO:0000256" key="1">
    <source>
        <dbReference type="SAM" id="SignalP"/>
    </source>
</evidence>
<dbReference type="EMBL" id="JBAKAZ010000079">
    <property type="protein sequence ID" value="MEL0630710.1"/>
    <property type="molecule type" value="Genomic_DNA"/>
</dbReference>
<organism evidence="2 3">
    <name type="scientific">Psychromonas aquatilis</name>
    <dbReference type="NCBI Taxonomy" id="2005072"/>
    <lineage>
        <taxon>Bacteria</taxon>
        <taxon>Pseudomonadati</taxon>
        <taxon>Pseudomonadota</taxon>
        <taxon>Gammaproteobacteria</taxon>
        <taxon>Alteromonadales</taxon>
        <taxon>Psychromonadaceae</taxon>
        <taxon>Psychromonas</taxon>
    </lineage>
</organism>
<dbReference type="RefSeq" id="WP_341598837.1">
    <property type="nucleotide sequence ID" value="NZ_JBAKAZ010000079.1"/>
</dbReference>
<evidence type="ECO:0000313" key="3">
    <source>
        <dbReference type="Proteomes" id="UP001369082"/>
    </source>
</evidence>
<name>A0ABU9GTR4_9GAMM</name>
<accession>A0ABU9GTR4</accession>
<proteinExistence type="predicted"/>
<dbReference type="Pfam" id="PF11736">
    <property type="entry name" value="DUF3299"/>
    <property type="match status" value="1"/>
</dbReference>
<evidence type="ECO:0000313" key="2">
    <source>
        <dbReference type="EMBL" id="MEL0630710.1"/>
    </source>
</evidence>
<feature type="chain" id="PRO_5046002585" evidence="1">
    <location>
        <begin position="20"/>
        <end position="220"/>
    </location>
</feature>
<keyword evidence="1" id="KW-0732">Signal</keyword>
<feature type="signal peptide" evidence="1">
    <location>
        <begin position="1"/>
        <end position="19"/>
    </location>
</feature>
<reference evidence="2 3" key="1">
    <citation type="submission" date="2024-02" db="EMBL/GenBank/DDBJ databases">
        <title>Bacteria isolated from the canopy kelp, Nereocystis luetkeana.</title>
        <authorList>
            <person name="Pfister C.A."/>
            <person name="Younker I.T."/>
            <person name="Light S.H."/>
        </authorList>
    </citation>
    <scope>NUCLEOTIDE SEQUENCE [LARGE SCALE GENOMIC DNA]</scope>
    <source>
        <strain evidence="2 3">TI.1.05</strain>
    </source>
</reference>
<dbReference type="Gene3D" id="2.40.50.870">
    <property type="entry name" value="Protein of unknown function (DUF3299)"/>
    <property type="match status" value="1"/>
</dbReference>